<dbReference type="InterPro" id="IPR018097">
    <property type="entry name" value="EGF_Ca-bd_CS"/>
</dbReference>
<reference evidence="9" key="1">
    <citation type="submission" date="2020-06" db="EMBL/GenBank/DDBJ databases">
        <title>Draft genome of Bugula neritina, a colonial animal packing powerful symbionts and potential medicines.</title>
        <authorList>
            <person name="Rayko M."/>
        </authorList>
    </citation>
    <scope>NUCLEOTIDE SEQUENCE [LARGE SCALE GENOMIC DNA]</scope>
    <source>
        <strain evidence="9">Kwan_BN1</strain>
    </source>
</reference>
<comment type="caution">
    <text evidence="6">Lacks conserved residue(s) required for the propagation of feature annotation.</text>
</comment>
<dbReference type="InterPro" id="IPR014853">
    <property type="entry name" value="VWF/SSPO/ZAN-like_Cys-rich_dom"/>
</dbReference>
<feature type="domain" description="EGF-like" evidence="7">
    <location>
        <begin position="356"/>
        <end position="397"/>
    </location>
</feature>
<evidence type="ECO:0000256" key="1">
    <source>
        <dbReference type="ARBA" id="ARBA00004613"/>
    </source>
</evidence>
<evidence type="ECO:0000256" key="3">
    <source>
        <dbReference type="ARBA" id="ARBA00022536"/>
    </source>
</evidence>
<feature type="domain" description="EGF-like" evidence="7">
    <location>
        <begin position="316"/>
        <end position="355"/>
    </location>
</feature>
<comment type="caution">
    <text evidence="9">The sequence shown here is derived from an EMBL/GenBank/DDBJ whole genome shotgun (WGS) entry which is preliminary data.</text>
</comment>
<dbReference type="PROSITE" id="PS51233">
    <property type="entry name" value="VWFD"/>
    <property type="match status" value="1"/>
</dbReference>
<dbReference type="InterPro" id="IPR049883">
    <property type="entry name" value="NOTCH1_EGF-like"/>
</dbReference>
<protein>
    <recommendedName>
        <fullName evidence="11">Zonadhesin</fullName>
    </recommendedName>
</protein>
<sequence>MKLGIEIQYSGGHIFEMKVRPSYQSNICGLCGNYNLDPADDFTTGPKCAGRQMPPTPFFYKISNEHKWGNTWRTDDFDSDVDCDDNKPCVAADPLTPCSEQEKRDARTICEAIKRFFEDDEEAKKCLKLFEDPEEHVKNVLEECEFDFCRMKTEETICDYLSDFAETCINTHSIPVQYRAPNQCPVKCGANEEFKVEKGVCIKNCEGKPLDLLCKENDPSYITVQCQCVEGFVRHGEACIPKEECSKLISCEIEGMVTPLPAQTTALMNDCTRKVTCETNGRNSSEPHLCGDNSVCVINTCFCLKGYRNEGAGCKDINECNEPNECDVEGATCRNRPGTYLCECEKGYKFTGECEDINECDGDHDCPKHSGCKNLVPSYRCDCDEGYTKSADGKTCDV</sequence>
<dbReference type="InterPro" id="IPR000152">
    <property type="entry name" value="EGF-type_Asp/Asn_hydroxyl_site"/>
</dbReference>
<keyword evidence="2" id="KW-0964">Secreted</keyword>
<dbReference type="SUPFAM" id="SSF57567">
    <property type="entry name" value="Serine protease inhibitors"/>
    <property type="match status" value="1"/>
</dbReference>
<dbReference type="PROSITE" id="PS50026">
    <property type="entry name" value="EGF_3"/>
    <property type="match status" value="2"/>
</dbReference>
<dbReference type="SMART" id="SM00181">
    <property type="entry name" value="EGF"/>
    <property type="match status" value="4"/>
</dbReference>
<dbReference type="Gene3D" id="2.10.25.10">
    <property type="entry name" value="Laminin"/>
    <property type="match status" value="3"/>
</dbReference>
<evidence type="ECO:0000313" key="10">
    <source>
        <dbReference type="Proteomes" id="UP000593567"/>
    </source>
</evidence>
<evidence type="ECO:0000256" key="5">
    <source>
        <dbReference type="ARBA" id="ARBA00023157"/>
    </source>
</evidence>
<evidence type="ECO:0000256" key="2">
    <source>
        <dbReference type="ARBA" id="ARBA00022525"/>
    </source>
</evidence>
<keyword evidence="3 6" id="KW-0245">EGF-like domain</keyword>
<dbReference type="InterPro" id="IPR001846">
    <property type="entry name" value="VWF_type-D"/>
</dbReference>
<dbReference type="InterPro" id="IPR036084">
    <property type="entry name" value="Ser_inhib-like_sf"/>
</dbReference>
<dbReference type="Pfam" id="PF00094">
    <property type="entry name" value="VWD"/>
    <property type="match status" value="1"/>
</dbReference>
<dbReference type="PROSITE" id="PS01187">
    <property type="entry name" value="EGF_CA"/>
    <property type="match status" value="1"/>
</dbReference>
<dbReference type="GO" id="GO:0005576">
    <property type="term" value="C:extracellular region"/>
    <property type="evidence" value="ECO:0007669"/>
    <property type="project" value="UniProtKB-SubCell"/>
</dbReference>
<evidence type="ECO:0000259" key="7">
    <source>
        <dbReference type="PROSITE" id="PS50026"/>
    </source>
</evidence>
<dbReference type="OrthoDB" id="6059212at2759"/>
<evidence type="ECO:0000256" key="4">
    <source>
        <dbReference type="ARBA" id="ARBA00022729"/>
    </source>
</evidence>
<dbReference type="PANTHER" id="PTHR46698">
    <property type="entry name" value="CROSSVEINLESS 2"/>
    <property type="match status" value="1"/>
</dbReference>
<dbReference type="Pfam" id="PF07645">
    <property type="entry name" value="EGF_CA"/>
    <property type="match status" value="2"/>
</dbReference>
<keyword evidence="10" id="KW-1185">Reference proteome</keyword>
<evidence type="ECO:0000313" key="9">
    <source>
        <dbReference type="EMBL" id="KAF6037350.1"/>
    </source>
</evidence>
<dbReference type="InterPro" id="IPR001881">
    <property type="entry name" value="EGF-like_Ca-bd_dom"/>
</dbReference>
<name>A0A7J7KFB8_BUGNE</name>
<dbReference type="SUPFAM" id="SSF57196">
    <property type="entry name" value="EGF/Laminin"/>
    <property type="match status" value="2"/>
</dbReference>
<dbReference type="EMBL" id="VXIV02000585">
    <property type="protein sequence ID" value="KAF6037350.1"/>
    <property type="molecule type" value="Genomic_DNA"/>
</dbReference>
<keyword evidence="5" id="KW-1015">Disulfide bond</keyword>
<dbReference type="PROSITE" id="PS00010">
    <property type="entry name" value="ASX_HYDROXYL"/>
    <property type="match status" value="2"/>
</dbReference>
<organism evidence="9 10">
    <name type="scientific">Bugula neritina</name>
    <name type="common">Brown bryozoan</name>
    <name type="synonym">Sertularia neritina</name>
    <dbReference type="NCBI Taxonomy" id="10212"/>
    <lineage>
        <taxon>Eukaryota</taxon>
        <taxon>Metazoa</taxon>
        <taxon>Spiralia</taxon>
        <taxon>Lophotrochozoa</taxon>
        <taxon>Bryozoa</taxon>
        <taxon>Gymnolaemata</taxon>
        <taxon>Cheilostomatida</taxon>
        <taxon>Flustrina</taxon>
        <taxon>Buguloidea</taxon>
        <taxon>Bugulidae</taxon>
        <taxon>Bugula</taxon>
    </lineage>
</organism>
<feature type="domain" description="VWFD" evidence="8">
    <location>
        <begin position="1"/>
        <end position="84"/>
    </location>
</feature>
<dbReference type="PROSITE" id="PS01186">
    <property type="entry name" value="EGF_2"/>
    <property type="match status" value="2"/>
</dbReference>
<dbReference type="CDD" id="cd00054">
    <property type="entry name" value="EGF_CA"/>
    <property type="match status" value="2"/>
</dbReference>
<gene>
    <name evidence="9" type="ORF">EB796_004339</name>
</gene>
<dbReference type="InterPro" id="IPR052424">
    <property type="entry name" value="Kielin_Chordin-BMP_Reg"/>
</dbReference>
<accession>A0A7J7KFB8</accession>
<evidence type="ECO:0000256" key="6">
    <source>
        <dbReference type="PROSITE-ProRule" id="PRU00076"/>
    </source>
</evidence>
<evidence type="ECO:0008006" key="11">
    <source>
        <dbReference type="Google" id="ProtNLM"/>
    </source>
</evidence>
<dbReference type="AlphaFoldDB" id="A0A7J7KFB8"/>
<dbReference type="PANTHER" id="PTHR46698:SF7">
    <property type="entry name" value="VWFD DOMAIN-CONTAINING PROTEIN"/>
    <property type="match status" value="1"/>
</dbReference>
<keyword evidence="4" id="KW-0732">Signal</keyword>
<dbReference type="GO" id="GO:0030513">
    <property type="term" value="P:positive regulation of BMP signaling pathway"/>
    <property type="evidence" value="ECO:0007669"/>
    <property type="project" value="TreeGrafter"/>
</dbReference>
<proteinExistence type="predicted"/>
<dbReference type="Proteomes" id="UP000593567">
    <property type="component" value="Unassembled WGS sequence"/>
</dbReference>
<dbReference type="InterPro" id="IPR000742">
    <property type="entry name" value="EGF"/>
</dbReference>
<evidence type="ECO:0000259" key="8">
    <source>
        <dbReference type="PROSITE" id="PS51233"/>
    </source>
</evidence>
<dbReference type="GO" id="GO:0005509">
    <property type="term" value="F:calcium ion binding"/>
    <property type="evidence" value="ECO:0007669"/>
    <property type="project" value="InterPro"/>
</dbReference>
<dbReference type="Pfam" id="PF08742">
    <property type="entry name" value="C8"/>
    <property type="match status" value="1"/>
</dbReference>
<comment type="subcellular location">
    <subcellularLocation>
        <location evidence="1">Secreted</location>
    </subcellularLocation>
</comment>
<dbReference type="SMART" id="SM00179">
    <property type="entry name" value="EGF_CA"/>
    <property type="match status" value="2"/>
</dbReference>